<comment type="subunit">
    <text evidence="27">Monomer and homodimer. Interacts with CAVIN1 in the adipocyte cytoplasm. Interacts with PLIN5.</text>
</comment>
<dbReference type="GO" id="GO:0005829">
    <property type="term" value="C:cytosol"/>
    <property type="evidence" value="ECO:0007669"/>
    <property type="project" value="UniProtKB-SubCell"/>
</dbReference>
<dbReference type="InterPro" id="IPR029058">
    <property type="entry name" value="AB_hydrolase_fold"/>
</dbReference>
<evidence type="ECO:0000256" key="16">
    <source>
        <dbReference type="ARBA" id="ARBA00022553"/>
    </source>
</evidence>
<dbReference type="PROSITE" id="PS01173">
    <property type="entry name" value="LIPASE_GDXG_HIS"/>
    <property type="match status" value="1"/>
</dbReference>
<dbReference type="InterPro" id="IPR013094">
    <property type="entry name" value="AB_hydrolase_3"/>
</dbReference>
<comment type="catalytic activity">
    <reaction evidence="39">
        <text>1,3-di-(9Z-octadecenoyl)-glycerol + H2O = 1-(9Z-octadecenoyl)-glycerol + (9Z)-octadecenoate + H(+)</text>
        <dbReference type="Rhea" id="RHEA:39939"/>
        <dbReference type="ChEBI" id="CHEBI:15377"/>
        <dbReference type="ChEBI" id="CHEBI:15378"/>
        <dbReference type="ChEBI" id="CHEBI:30823"/>
        <dbReference type="ChEBI" id="CHEBI:75342"/>
        <dbReference type="ChEBI" id="CHEBI:75735"/>
    </reaction>
    <physiologicalReaction direction="left-to-right" evidence="39">
        <dbReference type="Rhea" id="RHEA:39940"/>
    </physiologicalReaction>
</comment>
<comment type="catalytic activity">
    <reaction evidence="30">
        <text>2-(5Z,8Z,11Z,14Z-eicosatetraenoyl)-glycerol + H2O = glycerol + (5Z,8Z,11Z,14Z)-eicosatetraenoate + H(+)</text>
        <dbReference type="Rhea" id="RHEA:26132"/>
        <dbReference type="ChEBI" id="CHEBI:15377"/>
        <dbReference type="ChEBI" id="CHEBI:15378"/>
        <dbReference type="ChEBI" id="CHEBI:17754"/>
        <dbReference type="ChEBI" id="CHEBI:32395"/>
        <dbReference type="ChEBI" id="CHEBI:52392"/>
    </reaction>
    <physiologicalReaction direction="left-to-right" evidence="30">
        <dbReference type="Rhea" id="RHEA:26133"/>
    </physiologicalReaction>
</comment>
<dbReference type="GO" id="GO:0005901">
    <property type="term" value="C:caveola"/>
    <property type="evidence" value="ECO:0007669"/>
    <property type="project" value="UniProtKB-SubCell"/>
</dbReference>
<keyword evidence="14" id="KW-0963">Cytoplasm</keyword>
<keyword evidence="19" id="KW-0442">Lipid degradation</keyword>
<keyword evidence="23" id="KW-0753">Steroid metabolism</keyword>
<evidence type="ECO:0000256" key="32">
    <source>
        <dbReference type="ARBA" id="ARBA00047674"/>
    </source>
</evidence>
<accession>A0AAN9TUM6</accession>
<comment type="caution">
    <text evidence="46">The sequence shown here is derived from an EMBL/GenBank/DDBJ whole genome shotgun (WGS) entry which is preliminary data.</text>
</comment>
<evidence type="ECO:0000256" key="42">
    <source>
        <dbReference type="PROSITE-ProRule" id="PRU10038"/>
    </source>
</evidence>
<evidence type="ECO:0000256" key="24">
    <source>
        <dbReference type="ARBA" id="ARBA00023406"/>
    </source>
</evidence>
<evidence type="ECO:0000256" key="12">
    <source>
        <dbReference type="ARBA" id="ARBA00015845"/>
    </source>
</evidence>
<comment type="catalytic activity">
    <reaction evidence="34">
        <text>1,2-di-(9Z-octadecenoyl)-glycerol + (9Z)-octadecenoate + H(+) = 1,2,3-tri-(9Z-octadecenoyl)-glycerol + H2O</text>
        <dbReference type="Rhea" id="RHEA:38379"/>
        <dbReference type="ChEBI" id="CHEBI:15377"/>
        <dbReference type="ChEBI" id="CHEBI:15378"/>
        <dbReference type="ChEBI" id="CHEBI:30823"/>
        <dbReference type="ChEBI" id="CHEBI:52323"/>
        <dbReference type="ChEBI" id="CHEBI:53753"/>
    </reaction>
    <physiologicalReaction direction="right-to-left" evidence="34">
        <dbReference type="Rhea" id="RHEA:38381"/>
    </physiologicalReaction>
</comment>
<evidence type="ECO:0000256" key="14">
    <source>
        <dbReference type="ARBA" id="ARBA00022490"/>
    </source>
</evidence>
<evidence type="ECO:0000256" key="31">
    <source>
        <dbReference type="ARBA" id="ARBA00047653"/>
    </source>
</evidence>
<feature type="domain" description="Alpha/beta hydrolase fold-3" evidence="45">
    <location>
        <begin position="563"/>
        <end position="645"/>
    </location>
</feature>
<feature type="active site" evidence="42">
    <location>
        <position position="410"/>
    </location>
</feature>
<evidence type="ECO:0000256" key="33">
    <source>
        <dbReference type="ARBA" id="ARBA00048386"/>
    </source>
</evidence>
<comment type="catalytic activity">
    <reaction evidence="35">
        <text>1,2-di-(9Z-octadecenoyl)-glycerol + H2O = (9Z-octadecenoyl)-glycerol + (9Z)-octadecenoate + H(+)</text>
        <dbReference type="Rhea" id="RHEA:38455"/>
        <dbReference type="ChEBI" id="CHEBI:15377"/>
        <dbReference type="ChEBI" id="CHEBI:15378"/>
        <dbReference type="ChEBI" id="CHEBI:30823"/>
        <dbReference type="ChEBI" id="CHEBI:52323"/>
        <dbReference type="ChEBI" id="CHEBI:75937"/>
    </reaction>
    <physiologicalReaction direction="left-to-right" evidence="35">
        <dbReference type="Rhea" id="RHEA:38456"/>
    </physiologicalReaction>
</comment>
<keyword evidence="47" id="KW-1185">Reference proteome</keyword>
<evidence type="ECO:0000256" key="43">
    <source>
        <dbReference type="SAM" id="MobiDB-lite"/>
    </source>
</evidence>
<evidence type="ECO:0000256" key="3">
    <source>
        <dbReference type="ARBA" id="ARBA00004236"/>
    </source>
</evidence>
<comment type="catalytic activity">
    <reaction evidence="40">
        <text>2-(9Z-octadecenoyl)-glycerol + H2O = glycerol + (9Z)-octadecenoate + H(+)</text>
        <dbReference type="Rhea" id="RHEA:38491"/>
        <dbReference type="ChEBI" id="CHEBI:15377"/>
        <dbReference type="ChEBI" id="CHEBI:15378"/>
        <dbReference type="ChEBI" id="CHEBI:17754"/>
        <dbReference type="ChEBI" id="CHEBI:30823"/>
        <dbReference type="ChEBI" id="CHEBI:73990"/>
    </reaction>
    <physiologicalReaction direction="left-to-right" evidence="40">
        <dbReference type="Rhea" id="RHEA:38492"/>
    </physiologicalReaction>
</comment>
<comment type="catalytic activity">
    <reaction evidence="37">
        <text>2,3-di-(9Z)-octadecenoyl-sn-glycerol + H2O = 2-(9Z-octadecenoyl)-glycerol + (9Z)-octadecenoate + H(+)</text>
        <dbReference type="Rhea" id="RHEA:38383"/>
        <dbReference type="ChEBI" id="CHEBI:15377"/>
        <dbReference type="ChEBI" id="CHEBI:15378"/>
        <dbReference type="ChEBI" id="CHEBI:30823"/>
        <dbReference type="ChEBI" id="CHEBI:73990"/>
        <dbReference type="ChEBI" id="CHEBI:75824"/>
    </reaction>
    <physiologicalReaction direction="left-to-right" evidence="37">
        <dbReference type="Rhea" id="RHEA:38384"/>
    </physiologicalReaction>
</comment>
<keyword evidence="20" id="KW-0443">Lipid metabolism</keyword>
<evidence type="ECO:0000256" key="39">
    <source>
        <dbReference type="ARBA" id="ARBA00049372"/>
    </source>
</evidence>
<evidence type="ECO:0000256" key="34">
    <source>
        <dbReference type="ARBA" id="ARBA00048657"/>
    </source>
</evidence>
<evidence type="ECO:0000256" key="17">
    <source>
        <dbReference type="ARBA" id="ARBA00022677"/>
    </source>
</evidence>
<evidence type="ECO:0000256" key="21">
    <source>
        <dbReference type="ARBA" id="ARBA00023136"/>
    </source>
</evidence>
<evidence type="ECO:0000256" key="18">
    <source>
        <dbReference type="ARBA" id="ARBA00022801"/>
    </source>
</evidence>
<evidence type="ECO:0000256" key="4">
    <source>
        <dbReference type="ARBA" id="ARBA00004345"/>
    </source>
</evidence>
<evidence type="ECO:0000256" key="20">
    <source>
        <dbReference type="ARBA" id="ARBA00023098"/>
    </source>
</evidence>
<dbReference type="GO" id="GO:0008203">
    <property type="term" value="P:cholesterol metabolic process"/>
    <property type="evidence" value="ECO:0007669"/>
    <property type="project" value="UniProtKB-KW"/>
</dbReference>
<keyword evidence="21" id="KW-0472">Membrane</keyword>
<evidence type="ECO:0000256" key="19">
    <source>
        <dbReference type="ARBA" id="ARBA00022963"/>
    </source>
</evidence>
<dbReference type="InterPro" id="IPR010468">
    <property type="entry name" value="HSL_N"/>
</dbReference>
<dbReference type="EC" id="3.1.1.23" evidence="11"/>
<comment type="subcellular location">
    <subcellularLocation>
        <location evidence="3">Cell membrane</location>
    </subcellularLocation>
    <subcellularLocation>
        <location evidence="6">Cytoplasm</location>
        <location evidence="6">Cytosol</location>
    </subcellularLocation>
    <subcellularLocation>
        <location evidence="5">Lipid droplet</location>
    </subcellularLocation>
    <subcellularLocation>
        <location evidence="4">Membrane</location>
        <location evidence="4">Caveola</location>
    </subcellularLocation>
</comment>
<evidence type="ECO:0000256" key="28">
    <source>
        <dbReference type="ARBA" id="ARBA00047438"/>
    </source>
</evidence>
<evidence type="ECO:0000256" key="5">
    <source>
        <dbReference type="ARBA" id="ARBA00004502"/>
    </source>
</evidence>
<proteinExistence type="inferred from homology"/>
<keyword evidence="17" id="KW-0551">Lipid droplet</keyword>
<comment type="catalytic activity">
    <reaction evidence="2">
        <text>Hydrolyzes glycerol monoesters of long-chain fatty acids.</text>
        <dbReference type="EC" id="3.1.1.23"/>
    </reaction>
</comment>
<evidence type="ECO:0000259" key="45">
    <source>
        <dbReference type="Pfam" id="PF07859"/>
    </source>
</evidence>
<comment type="catalytic activity">
    <reaction evidence="33">
        <text>1,2,3-tri-(9Z-octadecenoyl)-glycerol + H2O = di-(9Z)-octadecenoylglycerol + (9Z)-octadecenoate + H(+)</text>
        <dbReference type="Rhea" id="RHEA:38575"/>
        <dbReference type="ChEBI" id="CHEBI:15377"/>
        <dbReference type="ChEBI" id="CHEBI:15378"/>
        <dbReference type="ChEBI" id="CHEBI:30823"/>
        <dbReference type="ChEBI" id="CHEBI:53753"/>
        <dbReference type="ChEBI" id="CHEBI:75945"/>
    </reaction>
    <physiologicalReaction direction="left-to-right" evidence="33">
        <dbReference type="Rhea" id="RHEA:38576"/>
    </physiologicalReaction>
</comment>
<gene>
    <name evidence="46" type="ORF">V9T40_005682</name>
</gene>
<evidence type="ECO:0000256" key="2">
    <source>
        <dbReference type="ARBA" id="ARBA00001613"/>
    </source>
</evidence>
<comment type="catalytic activity">
    <reaction evidence="38">
        <text>a monoacylglycerol + H2O = glycerol + a fatty acid + H(+)</text>
        <dbReference type="Rhea" id="RHEA:15245"/>
        <dbReference type="ChEBI" id="CHEBI:15377"/>
        <dbReference type="ChEBI" id="CHEBI:15378"/>
        <dbReference type="ChEBI" id="CHEBI:17408"/>
        <dbReference type="ChEBI" id="CHEBI:17754"/>
        <dbReference type="ChEBI" id="CHEBI:28868"/>
        <dbReference type="EC" id="3.1.1.79"/>
    </reaction>
</comment>
<evidence type="ECO:0000256" key="29">
    <source>
        <dbReference type="ARBA" id="ARBA00047458"/>
    </source>
</evidence>
<evidence type="ECO:0000256" key="41">
    <source>
        <dbReference type="ARBA" id="ARBA00049519"/>
    </source>
</evidence>
<evidence type="ECO:0000256" key="13">
    <source>
        <dbReference type="ARBA" id="ARBA00022475"/>
    </source>
</evidence>
<dbReference type="PANTHER" id="PTHR23025">
    <property type="entry name" value="TRIACYLGLYCEROL LIPASE"/>
    <property type="match status" value="1"/>
</dbReference>
<evidence type="ECO:0000256" key="6">
    <source>
        <dbReference type="ARBA" id="ARBA00004514"/>
    </source>
</evidence>
<comment type="catalytic activity">
    <reaction evidence="1">
        <text>a triacylglycerol + H2O = a diacylglycerol + a fatty acid + H(+)</text>
        <dbReference type="Rhea" id="RHEA:12044"/>
        <dbReference type="ChEBI" id="CHEBI:15377"/>
        <dbReference type="ChEBI" id="CHEBI:15378"/>
        <dbReference type="ChEBI" id="CHEBI:17855"/>
        <dbReference type="ChEBI" id="CHEBI:18035"/>
        <dbReference type="ChEBI" id="CHEBI:28868"/>
        <dbReference type="EC" id="3.1.1.79"/>
    </reaction>
</comment>
<evidence type="ECO:0000256" key="15">
    <source>
        <dbReference type="ARBA" id="ARBA00022548"/>
    </source>
</evidence>
<dbReference type="GO" id="GO:0004806">
    <property type="term" value="F:triacylglycerol lipase activity"/>
    <property type="evidence" value="ECO:0007669"/>
    <property type="project" value="TreeGrafter"/>
</dbReference>
<evidence type="ECO:0000256" key="23">
    <source>
        <dbReference type="ARBA" id="ARBA00023221"/>
    </source>
</evidence>
<keyword evidence="18" id="KW-0378">Hydrolase</keyword>
<comment type="catalytic activity">
    <reaction evidence="29">
        <text>1,2-di-(9Z-octadecenoyl)-glycerol + H2O = 2-(9Z-octadecenoyl)-glycerol + (9Z)-octadecenoate + H(+)</text>
        <dbReference type="Rhea" id="RHEA:38659"/>
        <dbReference type="ChEBI" id="CHEBI:15377"/>
        <dbReference type="ChEBI" id="CHEBI:15378"/>
        <dbReference type="ChEBI" id="CHEBI:30823"/>
        <dbReference type="ChEBI" id="CHEBI:52323"/>
        <dbReference type="ChEBI" id="CHEBI:73990"/>
    </reaction>
    <physiologicalReaction direction="left-to-right" evidence="29">
        <dbReference type="Rhea" id="RHEA:38660"/>
    </physiologicalReaction>
</comment>
<evidence type="ECO:0000256" key="30">
    <source>
        <dbReference type="ARBA" id="ARBA00047476"/>
    </source>
</evidence>
<dbReference type="Pfam" id="PF07859">
    <property type="entry name" value="Abhydrolase_3"/>
    <property type="match status" value="2"/>
</dbReference>
<dbReference type="EC" id="3.1.1.79" evidence="10"/>
<evidence type="ECO:0000256" key="9">
    <source>
        <dbReference type="ARBA" id="ARBA00010515"/>
    </source>
</evidence>
<evidence type="ECO:0000313" key="47">
    <source>
        <dbReference type="Proteomes" id="UP001367676"/>
    </source>
</evidence>
<comment type="catalytic activity">
    <reaction evidence="32">
        <text>a diacylglycerol + H2O = a monoacylglycerol + a fatty acid + H(+)</text>
        <dbReference type="Rhea" id="RHEA:32731"/>
        <dbReference type="ChEBI" id="CHEBI:15377"/>
        <dbReference type="ChEBI" id="CHEBI:15378"/>
        <dbReference type="ChEBI" id="CHEBI:17408"/>
        <dbReference type="ChEBI" id="CHEBI:18035"/>
        <dbReference type="ChEBI" id="CHEBI:28868"/>
        <dbReference type="EC" id="3.1.1.79"/>
    </reaction>
</comment>
<reference evidence="46 47" key="1">
    <citation type="submission" date="2024-03" db="EMBL/GenBank/DDBJ databases">
        <title>Adaptation during the transition from Ophiocordyceps entomopathogen to insect associate is accompanied by gene loss and intensified selection.</title>
        <authorList>
            <person name="Ward C.M."/>
            <person name="Onetto C.A."/>
            <person name="Borneman A.R."/>
        </authorList>
    </citation>
    <scope>NUCLEOTIDE SEQUENCE [LARGE SCALE GENOMIC DNA]</scope>
    <source>
        <strain evidence="46">AWRI1</strain>
        <tissue evidence="46">Single Adult Female</tissue>
    </source>
</reference>
<evidence type="ECO:0000256" key="36">
    <source>
        <dbReference type="ARBA" id="ARBA00049053"/>
    </source>
</evidence>
<name>A0AAN9TUM6_9HEMI</name>
<dbReference type="GO" id="GO:0005811">
    <property type="term" value="C:lipid droplet"/>
    <property type="evidence" value="ECO:0007669"/>
    <property type="project" value="UniProtKB-SubCell"/>
</dbReference>
<dbReference type="SUPFAM" id="SSF53474">
    <property type="entry name" value="alpha/beta-Hydrolases"/>
    <property type="match status" value="1"/>
</dbReference>
<dbReference type="PROSITE" id="PS01174">
    <property type="entry name" value="LIPASE_GDXG_SER"/>
    <property type="match status" value="1"/>
</dbReference>
<dbReference type="InterPro" id="IPR033140">
    <property type="entry name" value="Lipase_GDXG_put_SER_AS"/>
</dbReference>
<comment type="catalytic activity">
    <reaction evidence="41">
        <text>1,2-di-(9Z-octadecenoyl)-sn-glycerol + H2O = (9Z-octadecenoyl)-glycerol + (9Z)-octadecenoate + H(+)</text>
        <dbReference type="Rhea" id="RHEA:39935"/>
        <dbReference type="ChEBI" id="CHEBI:15377"/>
        <dbReference type="ChEBI" id="CHEBI:15378"/>
        <dbReference type="ChEBI" id="CHEBI:30823"/>
        <dbReference type="ChEBI" id="CHEBI:52333"/>
        <dbReference type="ChEBI" id="CHEBI:75937"/>
    </reaction>
    <physiologicalReaction direction="left-to-right" evidence="41">
        <dbReference type="Rhea" id="RHEA:39936"/>
    </physiologicalReaction>
</comment>
<dbReference type="Pfam" id="PF06350">
    <property type="entry name" value="HSL_N"/>
    <property type="match status" value="1"/>
</dbReference>
<dbReference type="Proteomes" id="UP001367676">
    <property type="component" value="Unassembled WGS sequence"/>
</dbReference>
<evidence type="ECO:0000256" key="11">
    <source>
        <dbReference type="ARBA" id="ARBA00013254"/>
    </source>
</evidence>
<evidence type="ECO:0000256" key="35">
    <source>
        <dbReference type="ARBA" id="ARBA00048674"/>
    </source>
</evidence>
<protein>
    <recommendedName>
        <fullName evidence="12">Hormone-sensitive lipase</fullName>
        <ecNumber evidence="11">3.1.1.23</ecNumber>
        <ecNumber evidence="10">3.1.1.79</ecNumber>
    </recommendedName>
    <alternativeName>
        <fullName evidence="26">Monoacylglycerol lipase LIPE</fullName>
    </alternativeName>
    <alternativeName>
        <fullName evidence="25">Retinyl ester hydrolase</fullName>
    </alternativeName>
</protein>
<evidence type="ECO:0000256" key="37">
    <source>
        <dbReference type="ARBA" id="ARBA00049143"/>
    </source>
</evidence>
<keyword evidence="15" id="KW-0153">Cholesterol metabolism</keyword>
<feature type="domain" description="Alpha/beta hydrolase fold-3" evidence="45">
    <location>
        <begin position="332"/>
        <end position="480"/>
    </location>
</feature>
<evidence type="ECO:0000256" key="8">
    <source>
        <dbReference type="ARBA" id="ARBA00005189"/>
    </source>
</evidence>
<feature type="domain" description="Hormone-sensitive lipase N-terminal" evidence="44">
    <location>
        <begin position="12"/>
        <end position="311"/>
    </location>
</feature>
<evidence type="ECO:0000313" key="46">
    <source>
        <dbReference type="EMBL" id="KAK7604496.1"/>
    </source>
</evidence>
<comment type="catalytic activity">
    <reaction evidence="31">
        <text>cholesteryl (9Z-octadecenoate) + H2O = cholesterol + (9Z)-octadecenoate + H(+)</text>
        <dbReference type="Rhea" id="RHEA:33875"/>
        <dbReference type="ChEBI" id="CHEBI:15377"/>
        <dbReference type="ChEBI" id="CHEBI:15378"/>
        <dbReference type="ChEBI" id="CHEBI:16113"/>
        <dbReference type="ChEBI" id="CHEBI:30823"/>
        <dbReference type="ChEBI" id="CHEBI:46898"/>
    </reaction>
    <physiologicalReaction direction="left-to-right" evidence="31">
        <dbReference type="Rhea" id="RHEA:33876"/>
    </physiologicalReaction>
</comment>
<evidence type="ECO:0000256" key="26">
    <source>
        <dbReference type="ARBA" id="ARBA00031112"/>
    </source>
</evidence>
<keyword evidence="22" id="KW-1207">Sterol metabolism</keyword>
<evidence type="ECO:0000259" key="44">
    <source>
        <dbReference type="Pfam" id="PF06350"/>
    </source>
</evidence>
<evidence type="ECO:0000256" key="25">
    <source>
        <dbReference type="ARBA" id="ARBA00030031"/>
    </source>
</evidence>
<keyword evidence="16" id="KW-0597">Phosphoprotein</keyword>
<dbReference type="EMBL" id="JBBCAQ010000003">
    <property type="protein sequence ID" value="KAK7604496.1"/>
    <property type="molecule type" value="Genomic_DNA"/>
</dbReference>
<evidence type="ECO:0000256" key="38">
    <source>
        <dbReference type="ARBA" id="ARBA00049208"/>
    </source>
</evidence>
<evidence type="ECO:0000256" key="7">
    <source>
        <dbReference type="ARBA" id="ARBA00004879"/>
    </source>
</evidence>
<organism evidence="46 47">
    <name type="scientific">Parthenolecanium corni</name>
    <dbReference type="NCBI Taxonomy" id="536013"/>
    <lineage>
        <taxon>Eukaryota</taxon>
        <taxon>Metazoa</taxon>
        <taxon>Ecdysozoa</taxon>
        <taxon>Arthropoda</taxon>
        <taxon>Hexapoda</taxon>
        <taxon>Insecta</taxon>
        <taxon>Pterygota</taxon>
        <taxon>Neoptera</taxon>
        <taxon>Paraneoptera</taxon>
        <taxon>Hemiptera</taxon>
        <taxon>Sternorrhyncha</taxon>
        <taxon>Coccoidea</taxon>
        <taxon>Coccidae</taxon>
        <taxon>Parthenolecanium</taxon>
    </lineage>
</organism>
<evidence type="ECO:0000256" key="1">
    <source>
        <dbReference type="ARBA" id="ARBA00000803"/>
    </source>
</evidence>
<evidence type="ECO:0000256" key="27">
    <source>
        <dbReference type="ARBA" id="ARBA00046695"/>
    </source>
</evidence>
<evidence type="ECO:0000256" key="40">
    <source>
        <dbReference type="ARBA" id="ARBA00049461"/>
    </source>
</evidence>
<evidence type="ECO:0000256" key="10">
    <source>
        <dbReference type="ARBA" id="ARBA00013088"/>
    </source>
</evidence>
<comment type="similarity">
    <text evidence="9">Belongs to the 'GDXG' lipolytic enzyme family.</text>
</comment>
<dbReference type="PANTHER" id="PTHR23025:SF3">
    <property type="entry name" value="HORMONE-SENSITIVE LIPASE"/>
    <property type="match status" value="1"/>
</dbReference>
<dbReference type="AlphaFoldDB" id="A0AAN9TUM6"/>
<dbReference type="Gene3D" id="3.40.50.1820">
    <property type="entry name" value="alpha/beta hydrolase"/>
    <property type="match status" value="2"/>
</dbReference>
<comment type="pathway">
    <text evidence="7">Glycerolipid metabolism; triacylglycerol degradation.</text>
</comment>
<comment type="catalytic activity">
    <reaction evidence="36">
        <text>all-trans-retinyl hexadecanoate + H2O = all-trans-retinol + hexadecanoate + H(+)</text>
        <dbReference type="Rhea" id="RHEA:13933"/>
        <dbReference type="ChEBI" id="CHEBI:7896"/>
        <dbReference type="ChEBI" id="CHEBI:15377"/>
        <dbReference type="ChEBI" id="CHEBI:15378"/>
        <dbReference type="ChEBI" id="CHEBI:17336"/>
        <dbReference type="ChEBI" id="CHEBI:17616"/>
    </reaction>
    <physiologicalReaction direction="left-to-right" evidence="36">
        <dbReference type="Rhea" id="RHEA:13934"/>
    </physiologicalReaction>
</comment>
<feature type="region of interest" description="Disordered" evidence="43">
    <location>
        <begin position="484"/>
        <end position="522"/>
    </location>
</feature>
<dbReference type="GO" id="GO:0004771">
    <property type="term" value="F:sterol ester esterase activity"/>
    <property type="evidence" value="ECO:0007669"/>
    <property type="project" value="TreeGrafter"/>
</dbReference>
<comment type="pathway">
    <text evidence="8">Lipid metabolism.</text>
</comment>
<keyword evidence="13" id="KW-1003">Cell membrane</keyword>
<evidence type="ECO:0000256" key="22">
    <source>
        <dbReference type="ARBA" id="ARBA00023166"/>
    </source>
</evidence>
<sequence>MESNAASLDILYKTLLQTCIENKEYFDRCKDEKSRKLCAAFVSLEEQIENLLPLLDEFRNTASLYDFRNVPANGYRSFILITDKMASICVTIARNVKMNRKSLFFQKTHYIKEVEECVRVFASLNSCFQVLHIVKSDTNPEDLFLNKIDKIVTIEQYVSKMDISSFFGRFLAFQYGSSMQPIVKSIAVMMTAFAEYYYNDKNVIQCAALCSQFVANPEVRAERLAQVVNFETTSADFCQNLWNLSEHDIVKKMNVIFLPTSAVNELIKLPSTPIQCETKSGSKIEIPVPNVHVGAKPLYTRLISTVKREGMGLLKKSLEKGSNVQPPSDWLVIHVHGGGFVSHTSESHQMYLKEWTRWIDAPILSVDYSVAPQAPFPRAFDEILFNYVWILNNLKSFGTTGKRIVFAGDSAGGNLCLGLTLKCVDLDIRLPDGLFLAYCPTVLQFYPCPSRFLGLLDPLLSFGFMMCCIKAYAYPKKSDDEDESLDMTEKSLVSSSGNAQLSSETSSGSDDSPEFEQSPLPVPITAEPAEDLSLPSKYKSAIKGFVSHLKEKLNTSKNQKRYSRPYSVYSDVASIEQLILEVQDNRYLSPVYAENRYFKNFPPTSIVTVEMDPCIDDCVMFAKKLDQLKVPVELEVLKNLSHGFLNFSFTSKEAYNGSMLCAKKIKEMLSGTFAT</sequence>
<dbReference type="GO" id="GO:0019433">
    <property type="term" value="P:triglyceride catabolic process"/>
    <property type="evidence" value="ECO:0007669"/>
    <property type="project" value="TreeGrafter"/>
</dbReference>
<feature type="compositionally biased region" description="Polar residues" evidence="43">
    <location>
        <begin position="491"/>
        <end position="501"/>
    </location>
</feature>
<dbReference type="InterPro" id="IPR002168">
    <property type="entry name" value="Lipase_GDXG_HIS_AS"/>
</dbReference>
<comment type="catalytic activity">
    <reaction evidence="28">
        <text>1-(9Z-octadecenoyl)-glycerol + H2O = glycerol + (9Z)-octadecenoate + H(+)</text>
        <dbReference type="Rhea" id="RHEA:38487"/>
        <dbReference type="ChEBI" id="CHEBI:15377"/>
        <dbReference type="ChEBI" id="CHEBI:15378"/>
        <dbReference type="ChEBI" id="CHEBI:17754"/>
        <dbReference type="ChEBI" id="CHEBI:30823"/>
        <dbReference type="ChEBI" id="CHEBI:75342"/>
    </reaction>
    <physiologicalReaction direction="left-to-right" evidence="28">
        <dbReference type="Rhea" id="RHEA:38488"/>
    </physiologicalReaction>
</comment>
<dbReference type="GO" id="GO:0047372">
    <property type="term" value="F:monoacylglycerol lipase activity"/>
    <property type="evidence" value="ECO:0007669"/>
    <property type="project" value="UniProtKB-EC"/>
</dbReference>
<comment type="catalytic activity">
    <reaction evidence="24">
        <text>1-O-hexadecyl-2-acetyl-sn-glycerol + H2O = 1-O-hexadecyl-sn-glycerol + acetate + H(+)</text>
        <dbReference type="Rhea" id="RHEA:38563"/>
        <dbReference type="ChEBI" id="CHEBI:15377"/>
        <dbReference type="ChEBI" id="CHEBI:15378"/>
        <dbReference type="ChEBI" id="CHEBI:30089"/>
        <dbReference type="ChEBI" id="CHEBI:34115"/>
        <dbReference type="ChEBI" id="CHEBI:75936"/>
    </reaction>
    <physiologicalReaction direction="left-to-right" evidence="24">
        <dbReference type="Rhea" id="RHEA:38564"/>
    </physiologicalReaction>
</comment>